<evidence type="ECO:0000313" key="3">
    <source>
        <dbReference type="Proteomes" id="UP000237684"/>
    </source>
</evidence>
<protein>
    <submittedName>
        <fullName evidence="2">Uncharacterized protein</fullName>
    </submittedName>
</protein>
<feature type="compositionally biased region" description="Low complexity" evidence="1">
    <location>
        <begin position="493"/>
        <end position="511"/>
    </location>
</feature>
<dbReference type="RefSeq" id="WP_105482841.1">
    <property type="nucleotide sequence ID" value="NZ_NIGF01000003.1"/>
</dbReference>
<dbReference type="InParanoid" id="A0A2S8SW08"/>
<evidence type="ECO:0000313" key="2">
    <source>
        <dbReference type="EMBL" id="PQV64975.1"/>
    </source>
</evidence>
<proteinExistence type="predicted"/>
<name>A0A2S8SW08_9BACT</name>
<gene>
    <name evidence="2" type="ORF">B1R32_103245</name>
</gene>
<feature type="region of interest" description="Disordered" evidence="1">
    <location>
        <begin position="488"/>
        <end position="511"/>
    </location>
</feature>
<comment type="caution">
    <text evidence="2">The sequence shown here is derived from an EMBL/GenBank/DDBJ whole genome shotgun (WGS) entry which is preliminary data.</text>
</comment>
<dbReference type="Proteomes" id="UP000237684">
    <property type="component" value="Unassembled WGS sequence"/>
</dbReference>
<reference evidence="2 3" key="1">
    <citation type="journal article" date="2018" name="Syst. Appl. Microbiol.">
        <title>Abditibacterium utsteinense sp. nov., the first cultivated member of candidate phylum FBP, isolated from ice-free Antarctic soil samples.</title>
        <authorList>
            <person name="Tahon G."/>
            <person name="Tytgat B."/>
            <person name="Lebbe L."/>
            <person name="Carlier A."/>
            <person name="Willems A."/>
        </authorList>
    </citation>
    <scope>NUCLEOTIDE SEQUENCE [LARGE SCALE GENOMIC DNA]</scope>
    <source>
        <strain evidence="2 3">LMG 29911</strain>
    </source>
</reference>
<sequence length="511" mass="56943">MELKKWATLGLAGALLISYNLGQSDLVALRSNEAKYPGTSKREAYGPSLEWLDRLARASQDKDNTRVKLDFSVMSSLMVAGLASGFKSQVANLLWMKSDEYWHQGLFTRQVPIMEAVVTLDPQFVDAWSTAGWHWAYNIYADIPTNEDYKKKGPKAVAAAQENAVLTGLDYLKRGANMNPDTYRLWFEWGWTRAEKAGYYDEETLSHYKEARSKSDAREVEQTQANGTTKKVQGLDVLGRTIGHLYERIPDFPEALNHYAGDLMKATPAQRAQLDAAGAYWRRYGSNYDAISSIYTSGDATTQAQIKKLVPDVEQLVAAQATRQKIAGEPGKDQPVGAYISISARYMPAWKLMQAGNLKAAIADMVGVMNADPKYTMKGLPVIAQIYELRGDAPAAVEAQLKTLRDAEKQSSQDLGLHFLAKLYEAAAQKAQKTANSKDLKAYHRLAYETWYRSRERDALDFYALRKTRDYEVKYGYTAPANIIKSIKDSRKGGSPNAAPAVPPNVSGYYS</sequence>
<dbReference type="AlphaFoldDB" id="A0A2S8SW08"/>
<keyword evidence="3" id="KW-1185">Reference proteome</keyword>
<accession>A0A2S8SW08</accession>
<organism evidence="2 3">
    <name type="scientific">Abditibacterium utsteinense</name>
    <dbReference type="NCBI Taxonomy" id="1960156"/>
    <lineage>
        <taxon>Bacteria</taxon>
        <taxon>Pseudomonadati</taxon>
        <taxon>Abditibacteriota</taxon>
        <taxon>Abditibacteriia</taxon>
        <taxon>Abditibacteriales</taxon>
        <taxon>Abditibacteriaceae</taxon>
        <taxon>Abditibacterium</taxon>
    </lineage>
</organism>
<dbReference type="EMBL" id="NIGF01000003">
    <property type="protein sequence ID" value="PQV64975.1"/>
    <property type="molecule type" value="Genomic_DNA"/>
</dbReference>
<evidence type="ECO:0000256" key="1">
    <source>
        <dbReference type="SAM" id="MobiDB-lite"/>
    </source>
</evidence>
<dbReference type="OrthoDB" id="9772873at2"/>